<protein>
    <recommendedName>
        <fullName evidence="4">START domain-containing protein</fullName>
    </recommendedName>
</protein>
<accession>A0A383VVG5</accession>
<dbReference type="PANTHER" id="PTHR19308:SF39">
    <property type="entry name" value="PHOSPHATIDYLCHOLINE TRANSFER PROTEIN"/>
    <property type="match status" value="1"/>
</dbReference>
<dbReference type="InterPro" id="IPR023393">
    <property type="entry name" value="START-like_dom_sf"/>
</dbReference>
<dbReference type="EMBL" id="FNXT01000910">
    <property type="protein sequence ID" value="SZX69211.1"/>
    <property type="molecule type" value="Genomic_DNA"/>
</dbReference>
<evidence type="ECO:0000256" key="1">
    <source>
        <dbReference type="SAM" id="MobiDB-lite"/>
    </source>
</evidence>
<gene>
    <name evidence="2" type="ORF">BQ4739_LOCUS9506</name>
</gene>
<organism evidence="2 3">
    <name type="scientific">Tetradesmus obliquus</name>
    <name type="common">Green alga</name>
    <name type="synonym">Acutodesmus obliquus</name>
    <dbReference type="NCBI Taxonomy" id="3088"/>
    <lineage>
        <taxon>Eukaryota</taxon>
        <taxon>Viridiplantae</taxon>
        <taxon>Chlorophyta</taxon>
        <taxon>core chlorophytes</taxon>
        <taxon>Chlorophyceae</taxon>
        <taxon>CS clade</taxon>
        <taxon>Sphaeropleales</taxon>
        <taxon>Scenedesmaceae</taxon>
        <taxon>Tetradesmus</taxon>
    </lineage>
</organism>
<feature type="compositionally biased region" description="Polar residues" evidence="1">
    <location>
        <begin position="635"/>
        <end position="645"/>
    </location>
</feature>
<keyword evidence="3" id="KW-1185">Reference proteome</keyword>
<feature type="compositionally biased region" description="Low complexity" evidence="1">
    <location>
        <begin position="1004"/>
        <end position="1019"/>
    </location>
</feature>
<dbReference type="Proteomes" id="UP000256970">
    <property type="component" value="Unassembled WGS sequence"/>
</dbReference>
<feature type="region of interest" description="Disordered" evidence="1">
    <location>
        <begin position="139"/>
        <end position="164"/>
    </location>
</feature>
<evidence type="ECO:0000313" key="3">
    <source>
        <dbReference type="Proteomes" id="UP000256970"/>
    </source>
</evidence>
<feature type="compositionally biased region" description="Low complexity" evidence="1">
    <location>
        <begin position="139"/>
        <end position="154"/>
    </location>
</feature>
<evidence type="ECO:0008006" key="4">
    <source>
        <dbReference type="Google" id="ProtNLM"/>
    </source>
</evidence>
<proteinExistence type="predicted"/>
<feature type="region of interest" description="Disordered" evidence="1">
    <location>
        <begin position="1004"/>
        <end position="1025"/>
    </location>
</feature>
<dbReference type="Gene3D" id="3.30.530.20">
    <property type="match status" value="1"/>
</dbReference>
<sequence>MSAFAYKTLMGCLSGPFVAIESYRGLLLLSLAVSYGYSSFVLGWRLQLLVMSQPAQIVVALLGLALFPTARARLSSNSSSSSGCDYSKGDAAGEASSMDSAAADGSALAAVDGSTVRLLSTPSIRLARPPFAADLSCGASPSYSSSSTPSSSGSKARRRRFPRVSIELTPLPRLSLEFQVKSNSRRSGSISGSRASLDDCMLYSPGSSSGGGSSRWQPSMSRIRSGHDLQLLSADGGDAAGQQSSVWPAGMSLQDAPTTGEATESLGHGQLLDGLQQIEQDITETHLLQVGAMLGEASSRAALLAQEAGGPVGHPGSFYGSADSEGFLEPWELLVCESSSSSVLYWAWRRPLRKGLYMYMTRSVFLGASPAELRAFMNDDAYRVVWDGAMNVLRPVAGPAVAAGSNESLEAMAAAVAARLAGVAAPGTTAAAAAAAEEESCSGADSSSTLASASSLLSPFAALAGSSGSSDASAADEASSSSSGSKQREVLLHESGIMQALVHFPKPMASRSYIYARRVWHRPSDGGCYCLSKACGFEAPPALPCRAVSVEDYVAGCVVRAPAAQLLPPGCDGPAAEVLLVYFEDSHVRPGLANLGIKKGLWPLVQKTDKALRVYQAGAAANMHLQPQQPPAASRLQSSKSTPSPGLSRAASLQAASAGCGAGSAADAADSSSQCEIQAEVEQVAISTSCSKAAASCCSTPLAEVHTVEQSCKASSSSSGKGKGGGAWDWWHRLASTVGGAIKGSGQLLASASVMLWRSHTRLALMVPTLEWRLLHWLLQRLAAPGRLLLGVPAAAGAGGRGNARLSSHPIGDCLHPGLLRRLQQQSSSGPPLLRVSSHPLRVEDLMAAAEPETPRAAGCSGCCSSHRQAFAARVQQHCAGSACGSSCCGAASISSLGSTEQQQQQQQQVFCSHEPLLGADWLSGVDAHGMHSIGCMHAHHAPCCCSQHAHRSRLAAAAAAGGEDTLSGCGSSSAPASSCGCGRCCEAASAAACLAASASCCSGRSSSRCSSAGGSTRVSGGGRRQRRVVVRLMQAAGVRLAHKLLSALEQAQPRQE</sequence>
<feature type="region of interest" description="Disordered" evidence="1">
    <location>
        <begin position="625"/>
        <end position="648"/>
    </location>
</feature>
<dbReference type="SUPFAM" id="SSF55961">
    <property type="entry name" value="Bet v1-like"/>
    <property type="match status" value="1"/>
</dbReference>
<dbReference type="PANTHER" id="PTHR19308">
    <property type="entry name" value="PHOSPHATIDYLCHOLINE TRANSFER PROTEIN"/>
    <property type="match status" value="1"/>
</dbReference>
<dbReference type="AlphaFoldDB" id="A0A383VVG5"/>
<dbReference type="InterPro" id="IPR051213">
    <property type="entry name" value="START_lipid_transfer"/>
</dbReference>
<evidence type="ECO:0000313" key="2">
    <source>
        <dbReference type="EMBL" id="SZX69211.1"/>
    </source>
</evidence>
<reference evidence="2 3" key="1">
    <citation type="submission" date="2016-10" db="EMBL/GenBank/DDBJ databases">
        <authorList>
            <person name="Cai Z."/>
        </authorList>
    </citation>
    <scope>NUCLEOTIDE SEQUENCE [LARGE SCALE GENOMIC DNA]</scope>
</reference>
<name>A0A383VVG5_TETOB</name>